<keyword evidence="4" id="KW-1185">Reference proteome</keyword>
<dbReference type="CDD" id="cd06222">
    <property type="entry name" value="RNase_H_like"/>
    <property type="match status" value="1"/>
</dbReference>
<accession>A0A6A2X546</accession>
<organism evidence="3 4">
    <name type="scientific">Hibiscus syriacus</name>
    <name type="common">Rose of Sharon</name>
    <dbReference type="NCBI Taxonomy" id="106335"/>
    <lineage>
        <taxon>Eukaryota</taxon>
        <taxon>Viridiplantae</taxon>
        <taxon>Streptophyta</taxon>
        <taxon>Embryophyta</taxon>
        <taxon>Tracheophyta</taxon>
        <taxon>Spermatophyta</taxon>
        <taxon>Magnoliopsida</taxon>
        <taxon>eudicotyledons</taxon>
        <taxon>Gunneridae</taxon>
        <taxon>Pentapetalae</taxon>
        <taxon>rosids</taxon>
        <taxon>malvids</taxon>
        <taxon>Malvales</taxon>
        <taxon>Malvaceae</taxon>
        <taxon>Malvoideae</taxon>
        <taxon>Hibiscus</taxon>
    </lineage>
</organism>
<feature type="compositionally biased region" description="Basic residues" evidence="1">
    <location>
        <begin position="77"/>
        <end position="86"/>
    </location>
</feature>
<gene>
    <name evidence="3" type="ORF">F3Y22_tig00113719pilonHSYRG00201</name>
</gene>
<dbReference type="Proteomes" id="UP000436088">
    <property type="component" value="Unassembled WGS sequence"/>
</dbReference>
<protein>
    <submittedName>
        <fullName evidence="3">Zinc-binding ribosomal family protein</fullName>
    </submittedName>
</protein>
<dbReference type="EMBL" id="VEPZ02001716">
    <property type="protein sequence ID" value="KAE8662205.1"/>
    <property type="molecule type" value="Genomic_DNA"/>
</dbReference>
<feature type="compositionally biased region" description="Polar residues" evidence="1">
    <location>
        <begin position="48"/>
        <end position="57"/>
    </location>
</feature>
<evidence type="ECO:0000259" key="2">
    <source>
        <dbReference type="Pfam" id="PF13456"/>
    </source>
</evidence>
<dbReference type="Gene3D" id="3.30.420.10">
    <property type="entry name" value="Ribonuclease H-like superfamily/Ribonuclease H"/>
    <property type="match status" value="1"/>
</dbReference>
<evidence type="ECO:0000313" key="4">
    <source>
        <dbReference type="Proteomes" id="UP000436088"/>
    </source>
</evidence>
<evidence type="ECO:0000256" key="1">
    <source>
        <dbReference type="SAM" id="MobiDB-lite"/>
    </source>
</evidence>
<dbReference type="InterPro" id="IPR012337">
    <property type="entry name" value="RNaseH-like_sf"/>
</dbReference>
<dbReference type="AlphaFoldDB" id="A0A6A2X546"/>
<dbReference type="InterPro" id="IPR036397">
    <property type="entry name" value="RNaseH_sf"/>
</dbReference>
<feature type="compositionally biased region" description="Basic and acidic residues" evidence="1">
    <location>
        <begin position="100"/>
        <end position="110"/>
    </location>
</feature>
<feature type="domain" description="RNase H type-1" evidence="2">
    <location>
        <begin position="299"/>
        <end position="395"/>
    </location>
</feature>
<evidence type="ECO:0000313" key="3">
    <source>
        <dbReference type="EMBL" id="KAE8662205.1"/>
    </source>
</evidence>
<feature type="region of interest" description="Disordered" evidence="1">
    <location>
        <begin position="25"/>
        <end position="163"/>
    </location>
</feature>
<dbReference type="InterPro" id="IPR002156">
    <property type="entry name" value="RNaseH_domain"/>
</dbReference>
<name>A0A6A2X546_HIBSY</name>
<sequence length="406" mass="44426">MAKPHQTSPGNSCFLGCFGFSVEKNSQKKNTTSVSWPRFRLSSRKSSTKTVPVNNTGKAEANHSKTKRKPDSTKASSKPHKPSRRNSKGDHQRPPFTDQVARETAKETRGRKGSPSEPARTGSSQPASPKTKPKKTPTRLSHTVSLPVTERSQRSGSPRIHAPISLQLKNNESIARFKSVMGISVIMVTLITMVLWGRLCAILCTSAWLFVCPRFRTRSNGNKSTVETTASSDDLYLNSSEYKKKVSVFATATTTLTSTVAASASELHLYHWIKPVAGTFKVNVDGACPHTPTPPVIGMVMVGQASQVSVPRSAGLIEALAISLGVHFSLEVELSSVVIESDSWNVVQNLHKPSNDHSILQFYLREARQLLVAHSHISVRFVRREVNGVARALENYATISSTPLDF</sequence>
<comment type="caution">
    <text evidence="3">The sequence shown here is derived from an EMBL/GenBank/DDBJ whole genome shotgun (WGS) entry which is preliminary data.</text>
</comment>
<dbReference type="SUPFAM" id="SSF53098">
    <property type="entry name" value="Ribonuclease H-like"/>
    <property type="match status" value="1"/>
</dbReference>
<dbReference type="Pfam" id="PF13456">
    <property type="entry name" value="RVT_3"/>
    <property type="match status" value="1"/>
</dbReference>
<dbReference type="PANTHER" id="PTHR34379:SF3">
    <property type="entry name" value="PROTEIN, PUTATIVE-RELATED"/>
    <property type="match status" value="1"/>
</dbReference>
<dbReference type="InterPro" id="IPR040411">
    <property type="entry name" value="At5g23160-like"/>
</dbReference>
<proteinExistence type="predicted"/>
<reference evidence="3" key="1">
    <citation type="submission" date="2019-09" db="EMBL/GenBank/DDBJ databases">
        <title>Draft genome information of white flower Hibiscus syriacus.</title>
        <authorList>
            <person name="Kim Y.-M."/>
        </authorList>
    </citation>
    <scope>NUCLEOTIDE SEQUENCE [LARGE SCALE GENOMIC DNA]</scope>
    <source>
        <strain evidence="3">YM2019G1</strain>
    </source>
</reference>
<dbReference type="GO" id="GO:0003676">
    <property type="term" value="F:nucleic acid binding"/>
    <property type="evidence" value="ECO:0007669"/>
    <property type="project" value="InterPro"/>
</dbReference>
<dbReference type="PANTHER" id="PTHR34379">
    <property type="entry name" value="OS07G0553800 PROTEIN"/>
    <property type="match status" value="1"/>
</dbReference>
<dbReference type="GO" id="GO:0004523">
    <property type="term" value="F:RNA-DNA hybrid ribonuclease activity"/>
    <property type="evidence" value="ECO:0007669"/>
    <property type="project" value="InterPro"/>
</dbReference>
<dbReference type="InterPro" id="IPR044730">
    <property type="entry name" value="RNase_H-like_dom_plant"/>
</dbReference>